<comment type="caution">
    <text evidence="3">The sequence shown here is derived from an EMBL/GenBank/DDBJ whole genome shotgun (WGS) entry which is preliminary data.</text>
</comment>
<dbReference type="Gene3D" id="3.20.20.450">
    <property type="entry name" value="EAL domain"/>
    <property type="match status" value="1"/>
</dbReference>
<dbReference type="Proteomes" id="UP001160625">
    <property type="component" value="Unassembled WGS sequence"/>
</dbReference>
<feature type="transmembrane region" description="Helical" evidence="1">
    <location>
        <begin position="275"/>
        <end position="293"/>
    </location>
</feature>
<dbReference type="RefSeq" id="WP_281044785.1">
    <property type="nucleotide sequence ID" value="NZ_JARYGZ010000001.1"/>
</dbReference>
<dbReference type="Pfam" id="PF05226">
    <property type="entry name" value="CHASE2"/>
    <property type="match status" value="1"/>
</dbReference>
<dbReference type="PROSITE" id="PS50883">
    <property type="entry name" value="EAL"/>
    <property type="match status" value="1"/>
</dbReference>
<dbReference type="SMART" id="SM01080">
    <property type="entry name" value="CHASE2"/>
    <property type="match status" value="1"/>
</dbReference>
<keyword evidence="1" id="KW-0812">Transmembrane</keyword>
<proteinExistence type="predicted"/>
<keyword evidence="1" id="KW-1133">Transmembrane helix</keyword>
<dbReference type="InterPro" id="IPR035919">
    <property type="entry name" value="EAL_sf"/>
</dbReference>
<dbReference type="CDD" id="cd01948">
    <property type="entry name" value="EAL"/>
    <property type="match status" value="1"/>
</dbReference>
<dbReference type="SMART" id="SM00052">
    <property type="entry name" value="EAL"/>
    <property type="match status" value="1"/>
</dbReference>
<evidence type="ECO:0000256" key="1">
    <source>
        <dbReference type="SAM" id="Phobius"/>
    </source>
</evidence>
<dbReference type="EMBL" id="JARYGZ010000001">
    <property type="protein sequence ID" value="MDH7639519.1"/>
    <property type="molecule type" value="Genomic_DNA"/>
</dbReference>
<reference evidence="3" key="1">
    <citation type="submission" date="2023-04" db="EMBL/GenBank/DDBJ databases">
        <title>Sphingomonas sp. MAHUQ-71 isolated from rice field.</title>
        <authorList>
            <person name="Huq M.A."/>
        </authorList>
    </citation>
    <scope>NUCLEOTIDE SEQUENCE</scope>
    <source>
        <strain evidence="3">MAHUQ-71</strain>
    </source>
</reference>
<accession>A0ABT6N2H6</accession>
<protein>
    <submittedName>
        <fullName evidence="3">EAL domain-containing protein</fullName>
    </submittedName>
</protein>
<dbReference type="SUPFAM" id="SSF141868">
    <property type="entry name" value="EAL domain-like"/>
    <property type="match status" value="1"/>
</dbReference>
<keyword evidence="4" id="KW-1185">Reference proteome</keyword>
<gene>
    <name evidence="3" type="ORF">QGN17_12340</name>
</gene>
<feature type="transmembrane region" description="Helical" evidence="1">
    <location>
        <begin position="20"/>
        <end position="39"/>
    </location>
</feature>
<feature type="transmembrane region" description="Helical" evidence="1">
    <location>
        <begin position="298"/>
        <end position="317"/>
    </location>
</feature>
<dbReference type="InterPro" id="IPR001633">
    <property type="entry name" value="EAL_dom"/>
</dbReference>
<evidence type="ECO:0000313" key="3">
    <source>
        <dbReference type="EMBL" id="MDH7639519.1"/>
    </source>
</evidence>
<feature type="domain" description="EAL" evidence="2">
    <location>
        <begin position="512"/>
        <end position="766"/>
    </location>
</feature>
<feature type="transmembrane region" description="Helical" evidence="1">
    <location>
        <begin position="323"/>
        <end position="344"/>
    </location>
</feature>
<dbReference type="InterPro" id="IPR050706">
    <property type="entry name" value="Cyclic-di-GMP_PDE-like"/>
</dbReference>
<organism evidence="3 4">
    <name type="scientific">Sphingomonas oryzagri</name>
    <dbReference type="NCBI Taxonomy" id="3042314"/>
    <lineage>
        <taxon>Bacteria</taxon>
        <taxon>Pseudomonadati</taxon>
        <taxon>Pseudomonadota</taxon>
        <taxon>Alphaproteobacteria</taxon>
        <taxon>Sphingomonadales</taxon>
        <taxon>Sphingomonadaceae</taxon>
        <taxon>Sphingomonas</taxon>
    </lineage>
</organism>
<name>A0ABT6N2H6_9SPHN</name>
<dbReference type="Pfam" id="PF00563">
    <property type="entry name" value="EAL"/>
    <property type="match status" value="1"/>
</dbReference>
<sequence length="775" mass="83726">MRLPLPLGRSPGHRLNLRILAAAICIALLCGVINILGPLELFASITRAKLRSHPPSGQVAIVAIDDQSINAYGASPWPRQRYAELIRRLDAAGARRIGIDTLAWGDDSPAGDAKFEEALGKAKGKVVLPVRISTDNMTGRNGVELPPARLMRLADIACTNLILHWDGMVYDSPYSVDMAGHAVPSMASAVAGRTGAAGQGFPIDYGVDLHALPTVSAADILNDRWNAARFAGKDVLIGETVNTLRYGAPGFGQLPMVYVHAAAIESLREGPPVDAGWFLPVLLAAALAAIYLFVRQRIIARVVLGTAILLFLVGPLGADRAQIYFQIMPALALLAAASLTRLWFNIRQSLRDKGLVNAVSGQPNLNALRESAPRLVPTVVVARILNYAEVTTSLPADCEKELAEQIVNRLTVGAGGDTIYQADDGLFIWLADTANDELVGEQLMALHGLFRSPVVVAGRLIDLSVTFGLDTDTSRSLVQRVSSAVVAADRAAAEGRRWMTYDPAELEDAEWKMSLLARLDQAVERDEIWVAYQPKIEMASGRIIGAEALARWSHPEKGEVPPSQFIPAAERSGRIENLTAHILDSAVGATASIHRAGHTDFSIAVNLSARLLDSPALLAMVSSTLARHKLAPHHLILEITETTAMASQDGIVETLEALSASGVRLSIDDYGTGFSTLDYLKRIPADEIKIDRSFVSMLEKSQSDRIMVHSTIQLAHSLGRKTVAEGVENGVVLNELRLMQCDYVQGYYTGKPMKLPALMEQLPQRESEKEPVTIV</sequence>
<dbReference type="InterPro" id="IPR007890">
    <property type="entry name" value="CHASE2"/>
</dbReference>
<evidence type="ECO:0000313" key="4">
    <source>
        <dbReference type="Proteomes" id="UP001160625"/>
    </source>
</evidence>
<dbReference type="PANTHER" id="PTHR33121">
    <property type="entry name" value="CYCLIC DI-GMP PHOSPHODIESTERASE PDEF"/>
    <property type="match status" value="1"/>
</dbReference>
<dbReference type="PANTHER" id="PTHR33121:SF79">
    <property type="entry name" value="CYCLIC DI-GMP PHOSPHODIESTERASE PDED-RELATED"/>
    <property type="match status" value="1"/>
</dbReference>
<keyword evidence="1" id="KW-0472">Membrane</keyword>
<evidence type="ECO:0000259" key="2">
    <source>
        <dbReference type="PROSITE" id="PS50883"/>
    </source>
</evidence>